<gene>
    <name evidence="1" type="ORF">A4A49_08480</name>
</gene>
<evidence type="ECO:0000313" key="1">
    <source>
        <dbReference type="EMBL" id="OIT06589.1"/>
    </source>
</evidence>
<sequence length="290" mass="32456">MIMTGYSTLNTTSTRIKVGDTVNKLERVNNSILPYKESRALNGENNSLYKAEVEARRVKKEAVGVANKEREVAHKGNNLNPTPTGIYSLDIQGAKEFDKVSSPIHSEVGIDEMVINESTIEWVHRRFITRKEEQKELHVTTNQSSHEILSQTYEDSGQLEELMRGTLNEPGIHGGSATALLAKNQANGTVNLRNFVEIFAIVNGVPVYALRSEQDRDINMVFEKDTVGSDHQTVDGKVCDLNGRVFSGNSSIVNPSLGYVYELQFKMMPENLGIMERNSKINEVSLWPRE</sequence>
<dbReference type="Gramene" id="OIT06589">
    <property type="protein sequence ID" value="OIT06589"/>
    <property type="gene ID" value="A4A49_08480"/>
</dbReference>
<comment type="caution">
    <text evidence="1">The sequence shown here is derived from an EMBL/GenBank/DDBJ whole genome shotgun (WGS) entry which is preliminary data.</text>
</comment>
<proteinExistence type="predicted"/>
<organism evidence="1 2">
    <name type="scientific">Nicotiana attenuata</name>
    <name type="common">Coyote tobacco</name>
    <dbReference type="NCBI Taxonomy" id="49451"/>
    <lineage>
        <taxon>Eukaryota</taxon>
        <taxon>Viridiplantae</taxon>
        <taxon>Streptophyta</taxon>
        <taxon>Embryophyta</taxon>
        <taxon>Tracheophyta</taxon>
        <taxon>Spermatophyta</taxon>
        <taxon>Magnoliopsida</taxon>
        <taxon>eudicotyledons</taxon>
        <taxon>Gunneridae</taxon>
        <taxon>Pentapetalae</taxon>
        <taxon>asterids</taxon>
        <taxon>lamiids</taxon>
        <taxon>Solanales</taxon>
        <taxon>Solanaceae</taxon>
        <taxon>Nicotianoideae</taxon>
        <taxon>Nicotianeae</taxon>
        <taxon>Nicotiana</taxon>
    </lineage>
</organism>
<evidence type="ECO:0000313" key="2">
    <source>
        <dbReference type="Proteomes" id="UP000187609"/>
    </source>
</evidence>
<reference evidence="1" key="1">
    <citation type="submission" date="2016-11" db="EMBL/GenBank/DDBJ databases">
        <title>The genome of Nicotiana attenuata.</title>
        <authorList>
            <person name="Xu S."/>
            <person name="Brockmoeller T."/>
            <person name="Gaquerel E."/>
            <person name="Navarro A."/>
            <person name="Kuhl H."/>
            <person name="Gase K."/>
            <person name="Ling Z."/>
            <person name="Zhou W."/>
            <person name="Kreitzer C."/>
            <person name="Stanke M."/>
            <person name="Tang H."/>
            <person name="Lyons E."/>
            <person name="Pandey P."/>
            <person name="Pandey S.P."/>
            <person name="Timmermann B."/>
            <person name="Baldwin I.T."/>
        </authorList>
    </citation>
    <scope>NUCLEOTIDE SEQUENCE [LARGE SCALE GENOMIC DNA]</scope>
    <source>
        <strain evidence="1">UT</strain>
    </source>
</reference>
<dbReference type="Proteomes" id="UP000187609">
    <property type="component" value="Unassembled WGS sequence"/>
</dbReference>
<name>A0A1J6IN35_NICAT</name>
<dbReference type="AlphaFoldDB" id="A0A1J6IN35"/>
<keyword evidence="2" id="KW-1185">Reference proteome</keyword>
<accession>A0A1J6IN35</accession>
<protein>
    <submittedName>
        <fullName evidence="1">Uncharacterized protein</fullName>
    </submittedName>
</protein>
<dbReference type="EMBL" id="MJEQ01037184">
    <property type="protein sequence ID" value="OIT06589.1"/>
    <property type="molecule type" value="Genomic_DNA"/>
</dbReference>